<evidence type="ECO:0000313" key="1">
    <source>
        <dbReference type="EMBL" id="ELU15828.1"/>
    </source>
</evidence>
<name>R7VAG4_CAPTE</name>
<dbReference type="OrthoDB" id="10062389at2759"/>
<evidence type="ECO:0000313" key="2">
    <source>
        <dbReference type="EnsemblMetazoa" id="CapteP67680"/>
    </source>
</evidence>
<keyword evidence="3" id="KW-1185">Reference proteome</keyword>
<dbReference type="EnsemblMetazoa" id="CapteT67680">
    <property type="protein sequence ID" value="CapteP67680"/>
    <property type="gene ID" value="CapteG67680"/>
</dbReference>
<reference evidence="2" key="3">
    <citation type="submission" date="2015-06" db="UniProtKB">
        <authorList>
            <consortium name="EnsemblMetazoa"/>
        </authorList>
    </citation>
    <scope>IDENTIFICATION</scope>
</reference>
<sequence>HQQTSTYQNDFRKNHSTVAALTQVVHLITTENEKNNYTLGLFLDLSKAFDCINYQILFSKLERY</sequence>
<organism evidence="1">
    <name type="scientific">Capitella teleta</name>
    <name type="common">Polychaete worm</name>
    <dbReference type="NCBI Taxonomy" id="283909"/>
    <lineage>
        <taxon>Eukaryota</taxon>
        <taxon>Metazoa</taxon>
        <taxon>Spiralia</taxon>
        <taxon>Lophotrochozoa</taxon>
        <taxon>Annelida</taxon>
        <taxon>Polychaeta</taxon>
        <taxon>Sedentaria</taxon>
        <taxon>Scolecida</taxon>
        <taxon>Capitellidae</taxon>
        <taxon>Capitella</taxon>
    </lineage>
</organism>
<reference evidence="3" key="1">
    <citation type="submission" date="2012-12" db="EMBL/GenBank/DDBJ databases">
        <authorList>
            <person name="Hellsten U."/>
            <person name="Grimwood J."/>
            <person name="Chapman J.A."/>
            <person name="Shapiro H."/>
            <person name="Aerts A."/>
            <person name="Otillar R.P."/>
            <person name="Terry A.Y."/>
            <person name="Boore J.L."/>
            <person name="Simakov O."/>
            <person name="Marletaz F."/>
            <person name="Cho S.-J."/>
            <person name="Edsinger-Gonzales E."/>
            <person name="Havlak P."/>
            <person name="Kuo D.-H."/>
            <person name="Larsson T."/>
            <person name="Lv J."/>
            <person name="Arendt D."/>
            <person name="Savage R."/>
            <person name="Osoegawa K."/>
            <person name="de Jong P."/>
            <person name="Lindberg D.R."/>
            <person name="Seaver E.C."/>
            <person name="Weisblat D.A."/>
            <person name="Putnam N.H."/>
            <person name="Grigoriev I.V."/>
            <person name="Rokhsar D.S."/>
        </authorList>
    </citation>
    <scope>NUCLEOTIDE SEQUENCE</scope>
    <source>
        <strain evidence="3">I ESC-2004</strain>
    </source>
</reference>
<gene>
    <name evidence="1" type="ORF">CAPTEDRAFT_67680</name>
</gene>
<evidence type="ECO:0000313" key="3">
    <source>
        <dbReference type="Proteomes" id="UP000014760"/>
    </source>
</evidence>
<protein>
    <submittedName>
        <fullName evidence="1 2">Uncharacterized protein</fullName>
    </submittedName>
</protein>
<dbReference type="EMBL" id="AMQN01004461">
    <property type="status" value="NOT_ANNOTATED_CDS"/>
    <property type="molecule type" value="Genomic_DNA"/>
</dbReference>
<feature type="non-terminal residue" evidence="1">
    <location>
        <position position="1"/>
    </location>
</feature>
<dbReference type="HOGENOM" id="CLU_2874221_0_0_1"/>
<proteinExistence type="predicted"/>
<dbReference type="AlphaFoldDB" id="R7VAG4"/>
<dbReference type="EMBL" id="KB293569">
    <property type="protein sequence ID" value="ELU15828.1"/>
    <property type="molecule type" value="Genomic_DNA"/>
</dbReference>
<dbReference type="Proteomes" id="UP000014760">
    <property type="component" value="Unassembled WGS sequence"/>
</dbReference>
<accession>R7VAG4</accession>
<feature type="non-terminal residue" evidence="1">
    <location>
        <position position="64"/>
    </location>
</feature>
<reference evidence="1 3" key="2">
    <citation type="journal article" date="2013" name="Nature">
        <title>Insights into bilaterian evolution from three spiralian genomes.</title>
        <authorList>
            <person name="Simakov O."/>
            <person name="Marletaz F."/>
            <person name="Cho S.J."/>
            <person name="Edsinger-Gonzales E."/>
            <person name="Havlak P."/>
            <person name="Hellsten U."/>
            <person name="Kuo D.H."/>
            <person name="Larsson T."/>
            <person name="Lv J."/>
            <person name="Arendt D."/>
            <person name="Savage R."/>
            <person name="Osoegawa K."/>
            <person name="de Jong P."/>
            <person name="Grimwood J."/>
            <person name="Chapman J.A."/>
            <person name="Shapiro H."/>
            <person name="Aerts A."/>
            <person name="Otillar R.P."/>
            <person name="Terry A.Y."/>
            <person name="Boore J.L."/>
            <person name="Grigoriev I.V."/>
            <person name="Lindberg D.R."/>
            <person name="Seaver E.C."/>
            <person name="Weisblat D.A."/>
            <person name="Putnam N.H."/>
            <person name="Rokhsar D.S."/>
        </authorList>
    </citation>
    <scope>NUCLEOTIDE SEQUENCE</scope>
    <source>
        <strain evidence="1 3">I ESC-2004</strain>
    </source>
</reference>